<comment type="caution">
    <text evidence="2">The sequence shown here is derived from an EMBL/GenBank/DDBJ whole genome shotgun (WGS) entry which is preliminary data.</text>
</comment>
<feature type="region of interest" description="Disordered" evidence="1">
    <location>
        <begin position="222"/>
        <end position="242"/>
    </location>
</feature>
<dbReference type="eggNOG" id="ENOG502REAJ">
    <property type="taxonomic scope" value="Eukaryota"/>
</dbReference>
<sequence>MGYTRHNHPPPPSNKFRIVGSPIHIPAYDKKIMTNLTVIDSDTNQLILQRFKPMSYKKQTAANKSAPKGLELFMKALQKHDQMKSRGNIHLGLWAERGNVKINFTTHTSKNEFGLEGHFKEQTKLLPNYWTSCSFFNTFTGEIHNNTGDSVPSFLFNFGISTMVRIIPYGIDVQVDHLVVLVLNTSFDHMTWDAEVDAEGIGVRWAFSAFIRKVIDEQRASPSALSGAKGERKEGGHGEVDT</sequence>
<dbReference type="Proteomes" id="UP000006174">
    <property type="component" value="Unassembled WGS sequence"/>
</dbReference>
<evidence type="ECO:0000256" key="1">
    <source>
        <dbReference type="SAM" id="MobiDB-lite"/>
    </source>
</evidence>
<feature type="compositionally biased region" description="Basic and acidic residues" evidence="1">
    <location>
        <begin position="229"/>
        <end position="242"/>
    </location>
</feature>
<dbReference type="AlphaFoldDB" id="I2G5T5"/>
<evidence type="ECO:0000313" key="3">
    <source>
        <dbReference type="Proteomes" id="UP000006174"/>
    </source>
</evidence>
<keyword evidence="3" id="KW-1185">Reference proteome</keyword>
<protein>
    <submittedName>
        <fullName evidence="2">Conserved uncharacterized protein (N-terminal)</fullName>
    </submittedName>
</protein>
<organism evidence="2 3">
    <name type="scientific">Ustilago hordei</name>
    <name type="common">Barley covered smut fungus</name>
    <dbReference type="NCBI Taxonomy" id="120017"/>
    <lineage>
        <taxon>Eukaryota</taxon>
        <taxon>Fungi</taxon>
        <taxon>Dikarya</taxon>
        <taxon>Basidiomycota</taxon>
        <taxon>Ustilaginomycotina</taxon>
        <taxon>Ustilaginomycetes</taxon>
        <taxon>Ustilaginales</taxon>
        <taxon>Ustilaginaceae</taxon>
        <taxon>Ustilago</taxon>
    </lineage>
</organism>
<reference evidence="2 3" key="1">
    <citation type="journal article" date="2012" name="Plant Cell">
        <title>Genome comparison of barley and maize smut fungi reveals targeted loss of RNA silencing components and species-specific presence of transposable elements.</title>
        <authorList>
            <person name="Laurie J.D."/>
            <person name="Ali S."/>
            <person name="Linning R."/>
            <person name="Mannhaupt G."/>
            <person name="Wong P."/>
            <person name="Gueldener U."/>
            <person name="Muensterkoetter M."/>
            <person name="Moore R."/>
            <person name="Kahmann R."/>
            <person name="Bakkeren G."/>
            <person name="Schirawski J."/>
        </authorList>
    </citation>
    <scope>NUCLEOTIDE SEQUENCE [LARGE SCALE GENOMIC DNA]</scope>
    <source>
        <strain evidence="3">Uh4875-4</strain>
    </source>
</reference>
<evidence type="ECO:0000313" key="2">
    <source>
        <dbReference type="EMBL" id="CCF54528.1"/>
    </source>
</evidence>
<accession>I2G5T5</accession>
<feature type="non-terminal residue" evidence="2">
    <location>
        <position position="242"/>
    </location>
</feature>
<name>I2G5T5_USTHO</name>
<dbReference type="HOGENOM" id="CLU_1149595_0_0_1"/>
<proteinExistence type="predicted"/>
<gene>
    <name evidence="2" type="ORF">UHOR_16530</name>
</gene>
<dbReference type="EMBL" id="CAGI01000192">
    <property type="protein sequence ID" value="CCF54528.1"/>
    <property type="molecule type" value="Genomic_DNA"/>
</dbReference>